<dbReference type="SUPFAM" id="SSF52540">
    <property type="entry name" value="P-loop containing nucleoside triphosphate hydrolases"/>
    <property type="match status" value="1"/>
</dbReference>
<evidence type="ECO:0000313" key="2">
    <source>
        <dbReference type="Proteomes" id="UP001519328"/>
    </source>
</evidence>
<name>A0ABS4HEK2_9BACI</name>
<sequence length="1542" mass="178813">MSFEPGGRADKLGNKYEGRWVIKQFFRLINEEIVSITIEPAGEDEVGVEFWIRHSDGIKEGHQCKARNADKEKWTVSDYKNKKILKKVKYQLDKNPNYIFNVVSAVPNTLLGDICDSARNSSGSSKDFYDYQILTRGEGVQTAFKDFCDAMELDDKNKKDINSAYDYLRRIKIILFPDNEVTKQDLLREASFLFTGKAETVYAHLSNYPLENDKLGSSINSNDLLTYLEKQGIFLKRWGLNTIMPVVFRLQEEFKESIQPNLINDELINRPETNDCVQILNHDGLIIVTGDSGVGKSGVLYELTRYFDKEGILYVPLRVDRQIPKVNAFHYGNEIGFSDSPVFSIASVSDNEPVVIIIDQLDAIRWTGAHSANSLDVCKELINQVLFLKRQGRQIKLIVSCRSFDLKYDPELKNWFENKLDNQEYTWENIQVSPLSDNTLKEVLGETYPKFDHKQKSLLSIPQNLFMWLEINKDGDFYFGSSIDLLRAFWSKKRLKIEKEGLSVTDLNDTVDKLTTYMEKNGVISAPIRIVNRNSQIALNALKSHSIVRELNGTLSFSHQSYLDYLIAERVVESIELGKSILEWLGGKSNQTLLRREQLRQAMIMLIQEKFYNFAQLARDILYSNSIRFHLKHLVLEVIGQSLEYDMETEELIIELIKNDYWRSHVLETVIIGNSIGIKLLAKKGYLREWIMSTNDTEANISINLLSSIKTSFPNELIELLNQLAEGNSDLQDRLLGVIGWDTEKDSEEIFDLRIKLAKNKKYHHYSNWNSLAKKYPLRAILYIEAILEAIEDLSYLNEGNGKNRIENWYKSDMKELLLIAEKYPIQVWDRLLSQIEKYNQQNEREMDEYKWKHNYGEFSIIEGTIRLIRKAGSVMAKNDPSEFIKRANCALENYSEAIKEFVFESISHFPPNYADYGISLFLNNGDRIIQLGENRFNMPKRKIAREIIQSLSPYCSNDLFGELEKLIYCYHEPDELELAGWCLRNRKEGYFLNFYWGETQYLLLSKLDNKRTSDKVNNLIKVLKRRYNEKSDHEIANVKSYGGGVINSKLDSNLLKISDNSWLNILHNSKVKEDRTKLWTKDKSGALVESSIFQFSSSLERVAKTNPERFGNLAMHLSSDVSPSYIAAIIRTLALKEYDSDMEVHEWHPASKETIINVLDKHLNVNSREVSLAFCRLVRARDDINWPENIINVLKYLSTNHPDPEKETMNLYRNDWDGSMATLSSTELFDNSINCVRGVAVDAIGKLLWRDPKSLNSFEDTIQNILKDPHPSVRISLVGTLIPIINIDKHKAVNWYVKNCIEDLRVVEERYSIIFMNYTIKEHYDKLGLILERMICCEHEEVVIFGSRMVTAYYIIHDIFEEQVKKCINGSLNQRKGVIKAAGELIGNEGFSNKSIKILDGFLENYEVDLKEEMDNVFRLDFNKFKHLEDFMKKYIKSPYFNDSSNLIYILLEYEDDLMEFSDILLSLSSEISENWADETRDFSNRLRLVSTELPKLLIRLYNDTLRINNKVMLDTCLDIWDNFFEKRVGTVRELTEAINN</sequence>
<dbReference type="EMBL" id="JAGGKK010000011">
    <property type="protein sequence ID" value="MBP1949346.1"/>
    <property type="molecule type" value="Genomic_DNA"/>
</dbReference>
<gene>
    <name evidence="1" type="ORF">J2Z82_002283</name>
</gene>
<dbReference type="InterPro" id="IPR027417">
    <property type="entry name" value="P-loop_NTPase"/>
</dbReference>
<proteinExistence type="predicted"/>
<dbReference type="InterPro" id="IPR016024">
    <property type="entry name" value="ARM-type_fold"/>
</dbReference>
<evidence type="ECO:0000313" key="1">
    <source>
        <dbReference type="EMBL" id="MBP1949346.1"/>
    </source>
</evidence>
<dbReference type="Proteomes" id="UP001519328">
    <property type="component" value="Unassembled WGS sequence"/>
</dbReference>
<protein>
    <recommendedName>
        <fullName evidence="3">ATP-binding protein</fullName>
    </recommendedName>
</protein>
<evidence type="ECO:0008006" key="3">
    <source>
        <dbReference type="Google" id="ProtNLM"/>
    </source>
</evidence>
<reference evidence="1 2" key="1">
    <citation type="submission" date="2021-03" db="EMBL/GenBank/DDBJ databases">
        <title>Genomic Encyclopedia of Type Strains, Phase IV (KMG-IV): sequencing the most valuable type-strain genomes for metagenomic binning, comparative biology and taxonomic classification.</title>
        <authorList>
            <person name="Goeker M."/>
        </authorList>
    </citation>
    <scope>NUCLEOTIDE SEQUENCE [LARGE SCALE GENOMIC DNA]</scope>
    <source>
        <strain evidence="1 2">DSM 21085</strain>
    </source>
</reference>
<dbReference type="SUPFAM" id="SSF48371">
    <property type="entry name" value="ARM repeat"/>
    <property type="match status" value="1"/>
</dbReference>
<dbReference type="RefSeq" id="WP_209480848.1">
    <property type="nucleotide sequence ID" value="NZ_JAGGKK010000011.1"/>
</dbReference>
<comment type="caution">
    <text evidence="1">The sequence shown here is derived from an EMBL/GenBank/DDBJ whole genome shotgun (WGS) entry which is preliminary data.</text>
</comment>
<accession>A0ABS4HEK2</accession>
<keyword evidence="2" id="KW-1185">Reference proteome</keyword>
<organism evidence="1 2">
    <name type="scientific">Virgibacillus litoralis</name>
    <dbReference type="NCBI Taxonomy" id="578221"/>
    <lineage>
        <taxon>Bacteria</taxon>
        <taxon>Bacillati</taxon>
        <taxon>Bacillota</taxon>
        <taxon>Bacilli</taxon>
        <taxon>Bacillales</taxon>
        <taxon>Bacillaceae</taxon>
        <taxon>Virgibacillus</taxon>
    </lineage>
</organism>